<dbReference type="EMBL" id="CAAALY010116415">
    <property type="protein sequence ID" value="VEL30871.1"/>
    <property type="molecule type" value="Genomic_DNA"/>
</dbReference>
<protein>
    <submittedName>
        <fullName evidence="1">Uncharacterized protein</fullName>
    </submittedName>
</protein>
<dbReference type="Proteomes" id="UP000784294">
    <property type="component" value="Unassembled WGS sequence"/>
</dbReference>
<keyword evidence="2" id="KW-1185">Reference proteome</keyword>
<proteinExistence type="predicted"/>
<organism evidence="1 2">
    <name type="scientific">Protopolystoma xenopodis</name>
    <dbReference type="NCBI Taxonomy" id="117903"/>
    <lineage>
        <taxon>Eukaryota</taxon>
        <taxon>Metazoa</taxon>
        <taxon>Spiralia</taxon>
        <taxon>Lophotrochozoa</taxon>
        <taxon>Platyhelminthes</taxon>
        <taxon>Monogenea</taxon>
        <taxon>Polyopisthocotylea</taxon>
        <taxon>Polystomatidea</taxon>
        <taxon>Polystomatidae</taxon>
        <taxon>Protopolystoma</taxon>
    </lineage>
</organism>
<sequence>MRDLIFWVSGSVKRRDTYYTDPSSGGENVLCWQDSTPE</sequence>
<reference evidence="1" key="1">
    <citation type="submission" date="2018-11" db="EMBL/GenBank/DDBJ databases">
        <authorList>
            <consortium name="Pathogen Informatics"/>
        </authorList>
    </citation>
    <scope>NUCLEOTIDE SEQUENCE</scope>
</reference>
<accession>A0A3S5C2D3</accession>
<evidence type="ECO:0000313" key="1">
    <source>
        <dbReference type="EMBL" id="VEL30871.1"/>
    </source>
</evidence>
<evidence type="ECO:0000313" key="2">
    <source>
        <dbReference type="Proteomes" id="UP000784294"/>
    </source>
</evidence>
<dbReference type="AlphaFoldDB" id="A0A3S5C2D3"/>
<name>A0A3S5C2D3_9PLAT</name>
<gene>
    <name evidence="1" type="ORF">PXEA_LOCUS24311</name>
</gene>
<comment type="caution">
    <text evidence="1">The sequence shown here is derived from an EMBL/GenBank/DDBJ whole genome shotgun (WGS) entry which is preliminary data.</text>
</comment>